<dbReference type="SMART" id="SM00530">
    <property type="entry name" value="HTH_XRE"/>
    <property type="match status" value="1"/>
</dbReference>
<dbReference type="Gene3D" id="1.10.260.40">
    <property type="entry name" value="lambda repressor-like DNA-binding domains"/>
    <property type="match status" value="1"/>
</dbReference>
<evidence type="ECO:0000259" key="1">
    <source>
        <dbReference type="PROSITE" id="PS50943"/>
    </source>
</evidence>
<comment type="caution">
    <text evidence="2">The sequence shown here is derived from an EMBL/GenBank/DDBJ whole genome shotgun (WGS) entry which is preliminary data.</text>
</comment>
<protein>
    <submittedName>
        <fullName evidence="2">Transcriptional regulator</fullName>
    </submittedName>
</protein>
<accession>A0A1S9NA37</accession>
<feature type="domain" description="HTH cro/C1-type" evidence="1">
    <location>
        <begin position="24"/>
        <end position="62"/>
    </location>
</feature>
<dbReference type="RefSeq" id="WP_078115074.1">
    <property type="nucleotide sequence ID" value="NZ_MWMH01000002.1"/>
</dbReference>
<reference evidence="2 3" key="1">
    <citation type="submission" date="2017-02" db="EMBL/GenBank/DDBJ databases">
        <title>Genome sequence of Clostridium beijerinckii Br21.</title>
        <authorList>
            <person name="Fonseca B.C."/>
            <person name="Guazzaroni M.E."/>
            <person name="Riano-Pachon D.M."/>
            <person name="Reginatto V."/>
        </authorList>
    </citation>
    <scope>NUCLEOTIDE SEQUENCE [LARGE SCALE GENOMIC DNA]</scope>
    <source>
        <strain evidence="2 3">Br21</strain>
    </source>
</reference>
<dbReference type="GO" id="GO:0003677">
    <property type="term" value="F:DNA binding"/>
    <property type="evidence" value="ECO:0007669"/>
    <property type="project" value="InterPro"/>
</dbReference>
<dbReference type="SUPFAM" id="SSF47413">
    <property type="entry name" value="lambda repressor-like DNA-binding domains"/>
    <property type="match status" value="1"/>
</dbReference>
<name>A0A1S9NA37_CLOBE</name>
<dbReference type="InterPro" id="IPR001387">
    <property type="entry name" value="Cro/C1-type_HTH"/>
</dbReference>
<proteinExistence type="predicted"/>
<dbReference type="InterPro" id="IPR010982">
    <property type="entry name" value="Lambda_DNA-bd_dom_sf"/>
</dbReference>
<evidence type="ECO:0000313" key="3">
    <source>
        <dbReference type="Proteomes" id="UP000190959"/>
    </source>
</evidence>
<dbReference type="CDD" id="cd00093">
    <property type="entry name" value="HTH_XRE"/>
    <property type="match status" value="1"/>
</dbReference>
<dbReference type="AlphaFoldDB" id="A0A1S9NA37"/>
<organism evidence="2 3">
    <name type="scientific">Clostridium beijerinckii</name>
    <name type="common">Clostridium MP</name>
    <dbReference type="NCBI Taxonomy" id="1520"/>
    <lineage>
        <taxon>Bacteria</taxon>
        <taxon>Bacillati</taxon>
        <taxon>Bacillota</taxon>
        <taxon>Clostridia</taxon>
        <taxon>Eubacteriales</taxon>
        <taxon>Clostridiaceae</taxon>
        <taxon>Clostridium</taxon>
    </lineage>
</organism>
<evidence type="ECO:0000313" key="2">
    <source>
        <dbReference type="EMBL" id="OOP74270.1"/>
    </source>
</evidence>
<dbReference type="Proteomes" id="UP000190959">
    <property type="component" value="Unassembled WGS sequence"/>
</dbReference>
<gene>
    <name evidence="2" type="ORF">CBEIBR21_07175</name>
</gene>
<dbReference type="PROSITE" id="PS50943">
    <property type="entry name" value="HTH_CROC1"/>
    <property type="match status" value="1"/>
</dbReference>
<sequence>MNIDVNKIRIAQANECLSVNGLVEKTGLGRATVSKIINGYAKPSPKSIGLIAKALNVEVKELLLDEE</sequence>
<dbReference type="EMBL" id="MWMH01000002">
    <property type="protein sequence ID" value="OOP74270.1"/>
    <property type="molecule type" value="Genomic_DNA"/>
</dbReference>
<dbReference type="Pfam" id="PF01381">
    <property type="entry name" value="HTH_3"/>
    <property type="match status" value="1"/>
</dbReference>